<feature type="compositionally biased region" description="Low complexity" evidence="1">
    <location>
        <begin position="22"/>
        <end position="33"/>
    </location>
</feature>
<comment type="caution">
    <text evidence="2">The sequence shown here is derived from an EMBL/GenBank/DDBJ whole genome shotgun (WGS) entry which is preliminary data.</text>
</comment>
<feature type="compositionally biased region" description="Polar residues" evidence="1">
    <location>
        <begin position="1"/>
        <end position="21"/>
    </location>
</feature>
<feature type="region of interest" description="Disordered" evidence="1">
    <location>
        <begin position="1"/>
        <end position="102"/>
    </location>
</feature>
<feature type="non-terminal residue" evidence="2">
    <location>
        <position position="1"/>
    </location>
</feature>
<keyword evidence="3" id="KW-1185">Reference proteome</keyword>
<accession>A0A8T0GXG3</accession>
<evidence type="ECO:0000256" key="1">
    <source>
        <dbReference type="SAM" id="MobiDB-lite"/>
    </source>
</evidence>
<feature type="compositionally biased region" description="Polar residues" evidence="1">
    <location>
        <begin position="91"/>
        <end position="102"/>
    </location>
</feature>
<evidence type="ECO:0000313" key="2">
    <source>
        <dbReference type="EMBL" id="KAG0564461.1"/>
    </source>
</evidence>
<evidence type="ECO:0000313" key="3">
    <source>
        <dbReference type="Proteomes" id="UP000822688"/>
    </source>
</evidence>
<name>A0A8T0GXG3_CERPU</name>
<dbReference type="AlphaFoldDB" id="A0A8T0GXG3"/>
<sequence>FTQIESTPFSRKQNPIQKQGNTPSKTTLLTSPTEFQFQNSQKPETEQITSNWSQPSNSTTEPTFFNSTTVKLNPIHTLNNKENTNHPRQKPFSSPQSNSQHG</sequence>
<proteinExistence type="predicted"/>
<gene>
    <name evidence="2" type="ORF">KC19_8G112100</name>
</gene>
<reference evidence="2" key="1">
    <citation type="submission" date="2020-06" db="EMBL/GenBank/DDBJ databases">
        <title>WGS assembly of Ceratodon purpureus strain R40.</title>
        <authorList>
            <person name="Carey S.B."/>
            <person name="Jenkins J."/>
            <person name="Shu S."/>
            <person name="Lovell J.T."/>
            <person name="Sreedasyam A."/>
            <person name="Maumus F."/>
            <person name="Tiley G.P."/>
            <person name="Fernandez-Pozo N."/>
            <person name="Barry K."/>
            <person name="Chen C."/>
            <person name="Wang M."/>
            <person name="Lipzen A."/>
            <person name="Daum C."/>
            <person name="Saski C.A."/>
            <person name="Payton A.C."/>
            <person name="Mcbreen J.C."/>
            <person name="Conrad R.E."/>
            <person name="Kollar L.M."/>
            <person name="Olsson S."/>
            <person name="Huttunen S."/>
            <person name="Landis J.B."/>
            <person name="Wickett N.J."/>
            <person name="Johnson M.G."/>
            <person name="Rensing S.A."/>
            <person name="Grimwood J."/>
            <person name="Schmutz J."/>
            <person name="Mcdaniel S.F."/>
        </authorList>
    </citation>
    <scope>NUCLEOTIDE SEQUENCE</scope>
    <source>
        <strain evidence="2">R40</strain>
    </source>
</reference>
<protein>
    <submittedName>
        <fullName evidence="2">Uncharacterized protein</fullName>
    </submittedName>
</protein>
<feature type="compositionally biased region" description="Polar residues" evidence="1">
    <location>
        <begin position="34"/>
        <end position="82"/>
    </location>
</feature>
<dbReference type="Proteomes" id="UP000822688">
    <property type="component" value="Chromosome 8"/>
</dbReference>
<dbReference type="EMBL" id="CM026429">
    <property type="protein sequence ID" value="KAG0564461.1"/>
    <property type="molecule type" value="Genomic_DNA"/>
</dbReference>
<organism evidence="2 3">
    <name type="scientific">Ceratodon purpureus</name>
    <name type="common">Fire moss</name>
    <name type="synonym">Dicranum purpureum</name>
    <dbReference type="NCBI Taxonomy" id="3225"/>
    <lineage>
        <taxon>Eukaryota</taxon>
        <taxon>Viridiplantae</taxon>
        <taxon>Streptophyta</taxon>
        <taxon>Embryophyta</taxon>
        <taxon>Bryophyta</taxon>
        <taxon>Bryophytina</taxon>
        <taxon>Bryopsida</taxon>
        <taxon>Dicranidae</taxon>
        <taxon>Pseudoditrichales</taxon>
        <taxon>Ditrichaceae</taxon>
        <taxon>Ceratodon</taxon>
    </lineage>
</organism>